<keyword evidence="4 6" id="KW-0413">Isomerase</keyword>
<dbReference type="InterPro" id="IPR023750">
    <property type="entry name" value="RbsD-like_sf"/>
</dbReference>
<gene>
    <name evidence="6 7" type="primary">rbsD</name>
    <name evidence="7" type="ORF">GCM10010954_17130</name>
</gene>
<comment type="caution">
    <text evidence="7">The sequence shown here is derived from an EMBL/GenBank/DDBJ whole genome shotgun (WGS) entry which is preliminary data.</text>
</comment>
<protein>
    <recommendedName>
        <fullName evidence="2 6">D-ribose pyranase</fullName>
        <ecNumber evidence="2 6">5.4.99.62</ecNumber>
    </recommendedName>
</protein>
<keyword evidence="3 6" id="KW-0963">Cytoplasm</keyword>
<comment type="subcellular location">
    <subcellularLocation>
        <location evidence="6">Cytoplasm</location>
    </subcellularLocation>
</comment>
<evidence type="ECO:0000256" key="2">
    <source>
        <dbReference type="ARBA" id="ARBA00012862"/>
    </source>
</evidence>
<name>A0A917B2M7_HALAA</name>
<feature type="binding site" evidence="6">
    <location>
        <begin position="120"/>
        <end position="122"/>
    </location>
    <ligand>
        <name>substrate</name>
    </ligand>
</feature>
<comment type="catalytic activity">
    <reaction evidence="1 6">
        <text>beta-D-ribopyranose = beta-D-ribofuranose</text>
        <dbReference type="Rhea" id="RHEA:25432"/>
        <dbReference type="ChEBI" id="CHEBI:27476"/>
        <dbReference type="ChEBI" id="CHEBI:47002"/>
        <dbReference type="EC" id="5.4.99.62"/>
    </reaction>
</comment>
<evidence type="ECO:0000256" key="4">
    <source>
        <dbReference type="ARBA" id="ARBA00023235"/>
    </source>
</evidence>
<reference evidence="7" key="2">
    <citation type="submission" date="2020-09" db="EMBL/GenBank/DDBJ databases">
        <authorList>
            <person name="Sun Q."/>
            <person name="Zhou Y."/>
        </authorList>
    </citation>
    <scope>NUCLEOTIDE SEQUENCE</scope>
    <source>
        <strain evidence="7">CGMCC 1.12153</strain>
    </source>
</reference>
<reference evidence="7" key="1">
    <citation type="journal article" date="2014" name="Int. J. Syst. Evol. Microbiol.">
        <title>Complete genome sequence of Corynebacterium casei LMG S-19264T (=DSM 44701T), isolated from a smear-ripened cheese.</title>
        <authorList>
            <consortium name="US DOE Joint Genome Institute (JGI-PGF)"/>
            <person name="Walter F."/>
            <person name="Albersmeier A."/>
            <person name="Kalinowski J."/>
            <person name="Ruckert C."/>
        </authorList>
    </citation>
    <scope>NUCLEOTIDE SEQUENCE</scope>
    <source>
        <strain evidence="7">CGMCC 1.12153</strain>
    </source>
</reference>
<dbReference type="Pfam" id="PF05025">
    <property type="entry name" value="RbsD_FucU"/>
    <property type="match status" value="1"/>
</dbReference>
<feature type="binding site" evidence="6">
    <location>
        <position position="28"/>
    </location>
    <ligand>
        <name>substrate</name>
    </ligand>
</feature>
<dbReference type="RefSeq" id="WP_188377081.1">
    <property type="nucleotide sequence ID" value="NZ_BMEL01000002.1"/>
</dbReference>
<evidence type="ECO:0000256" key="5">
    <source>
        <dbReference type="ARBA" id="ARBA00023277"/>
    </source>
</evidence>
<evidence type="ECO:0000313" key="7">
    <source>
        <dbReference type="EMBL" id="GGF18910.1"/>
    </source>
</evidence>
<keyword evidence="8" id="KW-1185">Reference proteome</keyword>
<dbReference type="Proteomes" id="UP000660110">
    <property type="component" value="Unassembled WGS sequence"/>
</dbReference>
<evidence type="ECO:0000256" key="6">
    <source>
        <dbReference type="HAMAP-Rule" id="MF_01661"/>
    </source>
</evidence>
<dbReference type="PANTHER" id="PTHR37831:SF1">
    <property type="entry name" value="D-RIBOSE PYRANASE"/>
    <property type="match status" value="1"/>
</dbReference>
<feature type="active site" description="Proton donor" evidence="6">
    <location>
        <position position="20"/>
    </location>
</feature>
<dbReference type="AlphaFoldDB" id="A0A917B2M7"/>
<evidence type="ECO:0000256" key="1">
    <source>
        <dbReference type="ARBA" id="ARBA00000223"/>
    </source>
</evidence>
<comment type="pathway">
    <text evidence="6">Carbohydrate metabolism; D-ribose degradation; D-ribose 5-phosphate from beta-D-ribopyranose: step 1/2.</text>
</comment>
<dbReference type="InterPro" id="IPR007721">
    <property type="entry name" value="RbsD_FucU"/>
</dbReference>
<evidence type="ECO:0000256" key="3">
    <source>
        <dbReference type="ARBA" id="ARBA00022490"/>
    </source>
</evidence>
<comment type="similarity">
    <text evidence="6">Belongs to the RbsD / FucU family. RbsD subfamily.</text>
</comment>
<dbReference type="GO" id="GO:0048029">
    <property type="term" value="F:monosaccharide binding"/>
    <property type="evidence" value="ECO:0007669"/>
    <property type="project" value="InterPro"/>
</dbReference>
<dbReference type="EC" id="5.4.99.62" evidence="2 6"/>
<dbReference type="PANTHER" id="PTHR37831">
    <property type="entry name" value="D-RIBOSE PYRANASE"/>
    <property type="match status" value="1"/>
</dbReference>
<comment type="function">
    <text evidence="6">Catalyzes the interconversion of beta-pyran and beta-furan forms of D-ribose.</text>
</comment>
<dbReference type="NCBIfam" id="NF008761">
    <property type="entry name" value="PRK11797.1"/>
    <property type="match status" value="1"/>
</dbReference>
<keyword evidence="5 6" id="KW-0119">Carbohydrate metabolism</keyword>
<dbReference type="GO" id="GO:0016872">
    <property type="term" value="F:intramolecular lyase activity"/>
    <property type="evidence" value="ECO:0007669"/>
    <property type="project" value="UniProtKB-UniRule"/>
</dbReference>
<sequence>MKKHGVLNREIAGVLARLGHTDTIVIADCGLPVPDQTKCIDVSLSLGTPGVLQVVRTLMEDMEVEAVTVAEEMESHNKQMFTELHKDFASKDVRSVSHDELKKATKEAKAIIRTGEATPYSNFILHSGVIF</sequence>
<dbReference type="GO" id="GO:0019303">
    <property type="term" value="P:D-ribose catabolic process"/>
    <property type="evidence" value="ECO:0007669"/>
    <property type="project" value="UniProtKB-UniRule"/>
</dbReference>
<dbReference type="EMBL" id="BMEL01000002">
    <property type="protein sequence ID" value="GGF18910.1"/>
    <property type="molecule type" value="Genomic_DNA"/>
</dbReference>
<dbReference type="InterPro" id="IPR023064">
    <property type="entry name" value="D-ribose_pyranase"/>
</dbReference>
<dbReference type="HAMAP" id="MF_01661">
    <property type="entry name" value="D_rib_pyranase"/>
    <property type="match status" value="1"/>
</dbReference>
<dbReference type="Gene3D" id="3.40.1650.10">
    <property type="entry name" value="RbsD-like domain"/>
    <property type="match status" value="1"/>
</dbReference>
<dbReference type="SUPFAM" id="SSF102546">
    <property type="entry name" value="RbsD-like"/>
    <property type="match status" value="1"/>
</dbReference>
<comment type="subunit">
    <text evidence="6">Homodecamer.</text>
</comment>
<evidence type="ECO:0000313" key="8">
    <source>
        <dbReference type="Proteomes" id="UP000660110"/>
    </source>
</evidence>
<dbReference type="GO" id="GO:0062193">
    <property type="term" value="F:D-ribose pyranase activity"/>
    <property type="evidence" value="ECO:0007669"/>
    <property type="project" value="UniProtKB-EC"/>
</dbReference>
<dbReference type="GO" id="GO:0005829">
    <property type="term" value="C:cytosol"/>
    <property type="evidence" value="ECO:0007669"/>
    <property type="project" value="TreeGrafter"/>
</dbReference>
<feature type="binding site" evidence="6">
    <location>
        <position position="98"/>
    </location>
    <ligand>
        <name>substrate</name>
    </ligand>
</feature>
<accession>A0A917B2M7</accession>
<organism evidence="7 8">
    <name type="scientific">Halobacillus andaensis</name>
    <dbReference type="NCBI Taxonomy" id="1176239"/>
    <lineage>
        <taxon>Bacteria</taxon>
        <taxon>Bacillati</taxon>
        <taxon>Bacillota</taxon>
        <taxon>Bacilli</taxon>
        <taxon>Bacillales</taxon>
        <taxon>Bacillaceae</taxon>
        <taxon>Halobacillus</taxon>
    </lineage>
</organism>
<proteinExistence type="inferred from homology"/>